<feature type="transmembrane region" description="Helical" evidence="8">
    <location>
        <begin position="216"/>
        <end position="237"/>
    </location>
</feature>
<feature type="transmembrane region" description="Helical" evidence="8">
    <location>
        <begin position="328"/>
        <end position="344"/>
    </location>
</feature>
<keyword evidence="6 8" id="KW-1133">Transmembrane helix</keyword>
<feature type="transmembrane region" description="Helical" evidence="8">
    <location>
        <begin position="110"/>
        <end position="131"/>
    </location>
</feature>
<keyword evidence="5 8" id="KW-0812">Transmembrane</keyword>
<feature type="transmembrane region" description="Helical" evidence="8">
    <location>
        <begin position="28"/>
        <end position="49"/>
    </location>
</feature>
<evidence type="ECO:0000313" key="10">
    <source>
        <dbReference type="Proteomes" id="UP000256485"/>
    </source>
</evidence>
<feature type="transmembrane region" description="Helical" evidence="8">
    <location>
        <begin position="257"/>
        <end position="278"/>
    </location>
</feature>
<dbReference type="Proteomes" id="UP000256485">
    <property type="component" value="Unassembled WGS sequence"/>
</dbReference>
<gene>
    <name evidence="9" type="ORF">DFJ64_1937</name>
</gene>
<keyword evidence="3" id="KW-0813">Transport</keyword>
<evidence type="ECO:0000256" key="2">
    <source>
        <dbReference type="ARBA" id="ARBA00007935"/>
    </source>
</evidence>
<evidence type="ECO:0000256" key="1">
    <source>
        <dbReference type="ARBA" id="ARBA00004651"/>
    </source>
</evidence>
<dbReference type="GO" id="GO:0033214">
    <property type="term" value="P:siderophore-iron import into cell"/>
    <property type="evidence" value="ECO:0007669"/>
    <property type="project" value="TreeGrafter"/>
</dbReference>
<feature type="transmembrane region" description="Helical" evidence="8">
    <location>
        <begin position="168"/>
        <end position="188"/>
    </location>
</feature>
<dbReference type="GO" id="GO:0022857">
    <property type="term" value="F:transmembrane transporter activity"/>
    <property type="evidence" value="ECO:0007669"/>
    <property type="project" value="InterPro"/>
</dbReference>
<dbReference type="InterPro" id="IPR000522">
    <property type="entry name" value="ABC_transptr_permease_BtuC"/>
</dbReference>
<accession>A0A3D9VEF6</accession>
<keyword evidence="4" id="KW-1003">Cell membrane</keyword>
<dbReference type="AlphaFoldDB" id="A0A3D9VEF6"/>
<dbReference type="FunFam" id="1.10.3470.10:FF:000001">
    <property type="entry name" value="Vitamin B12 ABC transporter permease BtuC"/>
    <property type="match status" value="1"/>
</dbReference>
<dbReference type="CDD" id="cd06550">
    <property type="entry name" value="TM_ABC_iron-siderophores_like"/>
    <property type="match status" value="1"/>
</dbReference>
<dbReference type="InterPro" id="IPR037294">
    <property type="entry name" value="ABC_BtuC-like"/>
</dbReference>
<evidence type="ECO:0000256" key="6">
    <source>
        <dbReference type="ARBA" id="ARBA00022989"/>
    </source>
</evidence>
<keyword evidence="7 8" id="KW-0472">Membrane</keyword>
<dbReference type="OrthoDB" id="9782305at2"/>
<dbReference type="RefSeq" id="WP_115850147.1">
    <property type="nucleotide sequence ID" value="NZ_QTUC01000001.1"/>
</dbReference>
<sequence length="352" mass="35611">MARAVGTLDRQGDVVPASRRSVTALRGAGLLVALAVLVLVALLSVALGAKPIPLSEVVDVLVHRGTSNEAVVIWELRVPRTILGLAVGAALGLAGALMQALTRNPLADPGILGITAGAAAAVVVAIAFLGVTSLVSYVWFALVGAAAAAVVVYLLGSAGRGGATPVRLALAGTAISAALMAFIQSITLSHTDVFDEYRFWAVGSLAGRDETVLLQVWPFLLVGCLLALGLGGALNAVSLGDETGRALGAHLGRTRALGAVAITLLCGAATAAVGPVGFVGLTIPHIARAICGPDQRWVLAYSVVLGPTLLVAADVVGRLVARPGEVEVGIVTAVVGAPVFLSLVRRRRIAQL</sequence>
<comment type="caution">
    <text evidence="9">The sequence shown here is derived from an EMBL/GenBank/DDBJ whole genome shotgun (WGS) entry which is preliminary data.</text>
</comment>
<name>A0A3D9VEF6_THECX</name>
<feature type="transmembrane region" description="Helical" evidence="8">
    <location>
        <begin position="137"/>
        <end position="156"/>
    </location>
</feature>
<dbReference type="PANTHER" id="PTHR30472:SF1">
    <property type="entry name" value="FE(3+) DICITRATE TRANSPORT SYSTEM PERMEASE PROTEIN FECC-RELATED"/>
    <property type="match status" value="1"/>
</dbReference>
<evidence type="ECO:0000256" key="3">
    <source>
        <dbReference type="ARBA" id="ARBA00022448"/>
    </source>
</evidence>
<dbReference type="EMBL" id="QTUC01000001">
    <property type="protein sequence ID" value="REF36524.1"/>
    <property type="molecule type" value="Genomic_DNA"/>
</dbReference>
<dbReference type="PANTHER" id="PTHR30472">
    <property type="entry name" value="FERRIC ENTEROBACTIN TRANSPORT SYSTEM PERMEASE PROTEIN"/>
    <property type="match status" value="1"/>
</dbReference>
<dbReference type="Gene3D" id="1.10.3470.10">
    <property type="entry name" value="ABC transporter involved in vitamin B12 uptake, BtuC"/>
    <property type="match status" value="1"/>
</dbReference>
<dbReference type="SUPFAM" id="SSF81345">
    <property type="entry name" value="ABC transporter involved in vitamin B12 uptake, BtuC"/>
    <property type="match status" value="1"/>
</dbReference>
<evidence type="ECO:0000256" key="7">
    <source>
        <dbReference type="ARBA" id="ARBA00023136"/>
    </source>
</evidence>
<proteinExistence type="inferred from homology"/>
<comment type="subcellular location">
    <subcellularLocation>
        <location evidence="1">Cell membrane</location>
        <topology evidence="1">Multi-pass membrane protein</topology>
    </subcellularLocation>
</comment>
<feature type="transmembrane region" description="Helical" evidence="8">
    <location>
        <begin position="81"/>
        <end position="98"/>
    </location>
</feature>
<keyword evidence="10" id="KW-1185">Reference proteome</keyword>
<comment type="similarity">
    <text evidence="2">Belongs to the binding-protein-dependent transport system permease family. FecCD subfamily.</text>
</comment>
<protein>
    <submittedName>
        <fullName evidence="9">Iron complex transport system permease protein</fullName>
    </submittedName>
</protein>
<evidence type="ECO:0000313" key="9">
    <source>
        <dbReference type="EMBL" id="REF36524.1"/>
    </source>
</evidence>
<evidence type="ECO:0000256" key="4">
    <source>
        <dbReference type="ARBA" id="ARBA00022475"/>
    </source>
</evidence>
<reference evidence="9 10" key="1">
    <citation type="submission" date="2018-08" db="EMBL/GenBank/DDBJ databases">
        <title>Sequencing the genomes of 1000 actinobacteria strains.</title>
        <authorList>
            <person name="Klenk H.-P."/>
        </authorList>
    </citation>
    <scope>NUCLEOTIDE SEQUENCE [LARGE SCALE GENOMIC DNA]</scope>
    <source>
        <strain evidence="9 10">DSM 22891</strain>
    </source>
</reference>
<evidence type="ECO:0000256" key="8">
    <source>
        <dbReference type="SAM" id="Phobius"/>
    </source>
</evidence>
<evidence type="ECO:0000256" key="5">
    <source>
        <dbReference type="ARBA" id="ARBA00022692"/>
    </source>
</evidence>
<organism evidence="9 10">
    <name type="scientific">Thermasporomyces composti</name>
    <dbReference type="NCBI Taxonomy" id="696763"/>
    <lineage>
        <taxon>Bacteria</taxon>
        <taxon>Bacillati</taxon>
        <taxon>Actinomycetota</taxon>
        <taxon>Actinomycetes</taxon>
        <taxon>Propionibacteriales</taxon>
        <taxon>Nocardioidaceae</taxon>
        <taxon>Thermasporomyces</taxon>
    </lineage>
</organism>
<dbReference type="GO" id="GO:0005886">
    <property type="term" value="C:plasma membrane"/>
    <property type="evidence" value="ECO:0007669"/>
    <property type="project" value="UniProtKB-SubCell"/>
</dbReference>
<dbReference type="Pfam" id="PF01032">
    <property type="entry name" value="FecCD"/>
    <property type="match status" value="1"/>
</dbReference>
<feature type="transmembrane region" description="Helical" evidence="8">
    <location>
        <begin position="298"/>
        <end position="316"/>
    </location>
</feature>